<dbReference type="PANTHER" id="PTHR30027">
    <property type="entry name" value="RIBOSOMAL RNA SMALL SUBUNIT METHYLTRANSFERASE E"/>
    <property type="match status" value="1"/>
</dbReference>
<dbReference type="InterPro" id="IPR046886">
    <property type="entry name" value="RsmE_MTase_dom"/>
</dbReference>
<evidence type="ECO:0000313" key="15">
    <source>
        <dbReference type="EMBL" id="RLJ62119.1"/>
    </source>
</evidence>
<keyword evidence="8 12" id="KW-0808">Transferase</keyword>
<accession>A0A497X8F2</accession>
<evidence type="ECO:0000256" key="2">
    <source>
        <dbReference type="ARBA" id="ARBA00005528"/>
    </source>
</evidence>
<evidence type="ECO:0000259" key="14">
    <source>
        <dbReference type="Pfam" id="PF20260"/>
    </source>
</evidence>
<evidence type="ECO:0000259" key="13">
    <source>
        <dbReference type="Pfam" id="PF04452"/>
    </source>
</evidence>
<evidence type="ECO:0000256" key="12">
    <source>
        <dbReference type="PIRNR" id="PIRNR015601"/>
    </source>
</evidence>
<dbReference type="Gene3D" id="3.40.1280.10">
    <property type="match status" value="1"/>
</dbReference>
<dbReference type="GO" id="GO:0005737">
    <property type="term" value="C:cytoplasm"/>
    <property type="evidence" value="ECO:0007669"/>
    <property type="project" value="UniProtKB-SubCell"/>
</dbReference>
<evidence type="ECO:0000256" key="8">
    <source>
        <dbReference type="ARBA" id="ARBA00022679"/>
    </source>
</evidence>
<dbReference type="Gene3D" id="2.40.240.20">
    <property type="entry name" value="Hypothetical PUA domain-like, domain 1"/>
    <property type="match status" value="1"/>
</dbReference>
<dbReference type="SUPFAM" id="SSF75217">
    <property type="entry name" value="alpha/beta knot"/>
    <property type="match status" value="1"/>
</dbReference>
<dbReference type="Pfam" id="PF04452">
    <property type="entry name" value="Methyltrans_RNA"/>
    <property type="match status" value="1"/>
</dbReference>
<comment type="catalytic activity">
    <reaction evidence="11 12">
        <text>uridine(1498) in 16S rRNA + S-adenosyl-L-methionine = N(3)-methyluridine(1498) in 16S rRNA + S-adenosyl-L-homocysteine + H(+)</text>
        <dbReference type="Rhea" id="RHEA:42920"/>
        <dbReference type="Rhea" id="RHEA-COMP:10283"/>
        <dbReference type="Rhea" id="RHEA-COMP:10284"/>
        <dbReference type="ChEBI" id="CHEBI:15378"/>
        <dbReference type="ChEBI" id="CHEBI:57856"/>
        <dbReference type="ChEBI" id="CHEBI:59789"/>
        <dbReference type="ChEBI" id="CHEBI:65315"/>
        <dbReference type="ChEBI" id="CHEBI:74502"/>
        <dbReference type="EC" id="2.1.1.193"/>
    </reaction>
</comment>
<comment type="function">
    <text evidence="10 12">Specifically methylates the N3 position of the uracil ring of uridine 1498 (m3U1498) in 16S rRNA. Acts on the fully assembled 30S ribosomal subunit.</text>
</comment>
<evidence type="ECO:0000256" key="7">
    <source>
        <dbReference type="ARBA" id="ARBA00022603"/>
    </source>
</evidence>
<dbReference type="InterPro" id="IPR006700">
    <property type="entry name" value="RsmE"/>
</dbReference>
<keyword evidence="9 12" id="KW-0949">S-adenosyl-L-methionine</keyword>
<sequence length="242" mass="25880">MITRIHCPQGLAPGAHVALPETAAHHVSRVLRLKEGDPLILFDGRGGEWTAAITLVRKDEVRADLKTFDPVDREAPLAVTLVQAVAAADKMDWIVQKCVELGVAAIRPVAAKRSVIRLSGERMERRVAHWQAVAAAACEQCGRNRVPPVAPIVDLPQYLGEPAVENELRLLASPLDARRLRELPKPQGGVTLLVGPEGGFEDGESQAAHAVGFRGVNLGSRVLRTETAGAAALAGMMALWGD</sequence>
<feature type="domain" description="Ribosomal RNA small subunit methyltransferase E PUA-like" evidence="14">
    <location>
        <begin position="20"/>
        <end position="64"/>
    </location>
</feature>
<comment type="similarity">
    <text evidence="2 12">Belongs to the RNA methyltransferase RsmE family.</text>
</comment>
<dbReference type="SUPFAM" id="SSF88697">
    <property type="entry name" value="PUA domain-like"/>
    <property type="match status" value="1"/>
</dbReference>
<evidence type="ECO:0000256" key="1">
    <source>
        <dbReference type="ARBA" id="ARBA00004496"/>
    </source>
</evidence>
<dbReference type="NCBIfam" id="NF008692">
    <property type="entry name" value="PRK11713.1-5"/>
    <property type="match status" value="1"/>
</dbReference>
<dbReference type="InterPro" id="IPR029028">
    <property type="entry name" value="Alpha/beta_knot_MTases"/>
</dbReference>
<dbReference type="EC" id="2.1.1.193" evidence="3 12"/>
<keyword evidence="6 12" id="KW-0698">rRNA processing</keyword>
<comment type="subcellular location">
    <subcellularLocation>
        <location evidence="1 12">Cytoplasm</location>
    </subcellularLocation>
</comment>
<dbReference type="CDD" id="cd18084">
    <property type="entry name" value="RsmE-like"/>
    <property type="match status" value="1"/>
</dbReference>
<evidence type="ECO:0000313" key="16">
    <source>
        <dbReference type="Proteomes" id="UP000268908"/>
    </source>
</evidence>
<evidence type="ECO:0000256" key="10">
    <source>
        <dbReference type="ARBA" id="ARBA00025699"/>
    </source>
</evidence>
<comment type="caution">
    <text evidence="15">The sequence shown here is derived from an EMBL/GenBank/DDBJ whole genome shotgun (WGS) entry which is preliminary data.</text>
</comment>
<feature type="domain" description="Ribosomal RNA small subunit methyltransferase E methyltransferase" evidence="13">
    <location>
        <begin position="74"/>
        <end position="235"/>
    </location>
</feature>
<keyword evidence="5 12" id="KW-0963">Cytoplasm</keyword>
<name>A0A497X8F2_9PROT</name>
<keyword evidence="16" id="KW-1185">Reference proteome</keyword>
<dbReference type="RefSeq" id="WP_121243253.1">
    <property type="nucleotide sequence ID" value="NZ_BHVV01000002.1"/>
</dbReference>
<reference evidence="15 16" key="1">
    <citation type="submission" date="2018-10" db="EMBL/GenBank/DDBJ databases">
        <title>Genomic Encyclopedia of Type Strains, Phase IV (KMG-IV): sequencing the most valuable type-strain genomes for metagenomic binning, comparative biology and taxonomic classification.</title>
        <authorList>
            <person name="Goeker M."/>
        </authorList>
    </citation>
    <scope>NUCLEOTIDE SEQUENCE [LARGE SCALE GENOMIC DNA]</scope>
    <source>
        <strain evidence="15 16">DSM 26916</strain>
    </source>
</reference>
<organism evidence="15 16">
    <name type="scientific">Sulfurisoma sediminicola</name>
    <dbReference type="NCBI Taxonomy" id="1381557"/>
    <lineage>
        <taxon>Bacteria</taxon>
        <taxon>Pseudomonadati</taxon>
        <taxon>Pseudomonadota</taxon>
        <taxon>Betaproteobacteria</taxon>
        <taxon>Nitrosomonadales</taxon>
        <taxon>Sterolibacteriaceae</taxon>
        <taxon>Sulfurisoma</taxon>
    </lineage>
</organism>
<evidence type="ECO:0000256" key="9">
    <source>
        <dbReference type="ARBA" id="ARBA00022691"/>
    </source>
</evidence>
<proteinExistence type="inferred from homology"/>
<dbReference type="OrthoDB" id="9815641at2"/>
<dbReference type="GO" id="GO:0070042">
    <property type="term" value="F:rRNA (uridine-N3-)-methyltransferase activity"/>
    <property type="evidence" value="ECO:0007669"/>
    <property type="project" value="TreeGrafter"/>
</dbReference>
<dbReference type="GO" id="GO:0070475">
    <property type="term" value="P:rRNA base methylation"/>
    <property type="evidence" value="ECO:0007669"/>
    <property type="project" value="TreeGrafter"/>
</dbReference>
<evidence type="ECO:0000256" key="6">
    <source>
        <dbReference type="ARBA" id="ARBA00022552"/>
    </source>
</evidence>
<evidence type="ECO:0000256" key="4">
    <source>
        <dbReference type="ARBA" id="ARBA00013673"/>
    </source>
</evidence>
<evidence type="ECO:0000256" key="3">
    <source>
        <dbReference type="ARBA" id="ARBA00012328"/>
    </source>
</evidence>
<dbReference type="InterPro" id="IPR015947">
    <property type="entry name" value="PUA-like_sf"/>
</dbReference>
<dbReference type="NCBIfam" id="TIGR00046">
    <property type="entry name" value="RsmE family RNA methyltransferase"/>
    <property type="match status" value="1"/>
</dbReference>
<evidence type="ECO:0000256" key="11">
    <source>
        <dbReference type="ARBA" id="ARBA00047944"/>
    </source>
</evidence>
<keyword evidence="7 12" id="KW-0489">Methyltransferase</keyword>
<dbReference type="PANTHER" id="PTHR30027:SF3">
    <property type="entry name" value="16S RRNA (URACIL(1498)-N(3))-METHYLTRANSFERASE"/>
    <property type="match status" value="1"/>
</dbReference>
<evidence type="ECO:0000256" key="5">
    <source>
        <dbReference type="ARBA" id="ARBA00022490"/>
    </source>
</evidence>
<dbReference type="InterPro" id="IPR029026">
    <property type="entry name" value="tRNA_m1G_MTases_N"/>
</dbReference>
<dbReference type="Pfam" id="PF20260">
    <property type="entry name" value="PUA_4"/>
    <property type="match status" value="1"/>
</dbReference>
<dbReference type="PIRSF" id="PIRSF015601">
    <property type="entry name" value="MTase_slr0722"/>
    <property type="match status" value="1"/>
</dbReference>
<dbReference type="AlphaFoldDB" id="A0A497X8F2"/>
<dbReference type="InterPro" id="IPR046887">
    <property type="entry name" value="RsmE_PUA-like"/>
</dbReference>
<dbReference type="EMBL" id="RCCI01000008">
    <property type="protein sequence ID" value="RLJ62119.1"/>
    <property type="molecule type" value="Genomic_DNA"/>
</dbReference>
<protein>
    <recommendedName>
        <fullName evidence="4 12">Ribosomal RNA small subunit methyltransferase E</fullName>
        <ecNumber evidence="3 12">2.1.1.193</ecNumber>
    </recommendedName>
</protein>
<dbReference type="Proteomes" id="UP000268908">
    <property type="component" value="Unassembled WGS sequence"/>
</dbReference>
<gene>
    <name evidence="15" type="ORF">DFR35_2762</name>
</gene>